<dbReference type="RefSeq" id="WP_066060476.1">
    <property type="nucleotide sequence ID" value="NZ_CP013015.1"/>
</dbReference>
<dbReference type="EMBL" id="CP013015">
    <property type="protein sequence ID" value="AMM40180.1"/>
    <property type="molecule type" value="Genomic_DNA"/>
</dbReference>
<evidence type="ECO:0000256" key="1">
    <source>
        <dbReference type="SAM" id="Phobius"/>
    </source>
</evidence>
<dbReference type="PANTHER" id="PTHR28008">
    <property type="entry name" value="DOMAIN PROTEIN, PUTATIVE (AFU_ORTHOLOGUE AFUA_3G10980)-RELATED"/>
    <property type="match status" value="1"/>
</dbReference>
<evidence type="ECO:0000313" key="4">
    <source>
        <dbReference type="Proteomes" id="UP000070560"/>
    </source>
</evidence>
<feature type="transmembrane region" description="Helical" evidence="1">
    <location>
        <begin position="42"/>
        <end position="59"/>
    </location>
</feature>
<dbReference type="PANTHER" id="PTHR28008:SF1">
    <property type="entry name" value="DOMAIN PROTEIN, PUTATIVE (AFU_ORTHOLOGUE AFUA_3G10980)-RELATED"/>
    <property type="match status" value="1"/>
</dbReference>
<reference evidence="3 4" key="1">
    <citation type="submission" date="2015-10" db="EMBL/GenBank/DDBJ databases">
        <title>Candidatus Desulfofervidus auxilii, a hydrogenotrophic sulfate-reducing bacterium involved in the thermophilic anaerobic oxidation of methane.</title>
        <authorList>
            <person name="Krukenberg V."/>
            <person name="Richter M."/>
            <person name="Wegener G."/>
        </authorList>
    </citation>
    <scope>NUCLEOTIDE SEQUENCE [LARGE SCALE GENOMIC DNA]</scope>
    <source>
        <strain evidence="3 4">HS1</strain>
    </source>
</reference>
<dbReference type="KEGG" id="daw:HS1_000374"/>
<protein>
    <submittedName>
        <fullName evidence="3">VanZ-like family protein</fullName>
    </submittedName>
</protein>
<name>A0A7U4THF6_DESA2</name>
<evidence type="ECO:0000313" key="3">
    <source>
        <dbReference type="EMBL" id="AMM40180.1"/>
    </source>
</evidence>
<organism evidence="3 4">
    <name type="scientific">Desulfofervidus auxilii</name>
    <dbReference type="NCBI Taxonomy" id="1621989"/>
    <lineage>
        <taxon>Bacteria</taxon>
        <taxon>Pseudomonadati</taxon>
        <taxon>Thermodesulfobacteriota</taxon>
        <taxon>Candidatus Desulfofervidia</taxon>
        <taxon>Candidatus Desulfofervidales</taxon>
        <taxon>Candidatus Desulfofervidaceae</taxon>
        <taxon>Candidatus Desulfofervidus</taxon>
    </lineage>
</organism>
<accession>A0A7U4THF6</accession>
<dbReference type="Pfam" id="PF04892">
    <property type="entry name" value="VanZ"/>
    <property type="match status" value="1"/>
</dbReference>
<dbReference type="AlphaFoldDB" id="A0A7U4THF6"/>
<sequence length="132" mass="14967">MSKPLLIPIFYTMCIFGLSSIPGNSPVDSIISYHISPSLQNLFHIPEFGILAFLWMWVFYKNKSSFLRATLYVLIICLACGFLNELYQLIIPGRYASLSDSILDFVGILLGIAVYSSFTRIPILTRKLNKHN</sequence>
<keyword evidence="1" id="KW-1133">Transmembrane helix</keyword>
<dbReference type="Proteomes" id="UP000070560">
    <property type="component" value="Chromosome"/>
</dbReference>
<feature type="transmembrane region" description="Helical" evidence="1">
    <location>
        <begin position="102"/>
        <end position="123"/>
    </location>
</feature>
<dbReference type="OrthoDB" id="5422112at2"/>
<feature type="transmembrane region" description="Helical" evidence="1">
    <location>
        <begin position="71"/>
        <end position="90"/>
    </location>
</feature>
<keyword evidence="4" id="KW-1185">Reference proteome</keyword>
<gene>
    <name evidence="3" type="ORF">HS1_000374</name>
</gene>
<keyword evidence="1" id="KW-0812">Transmembrane</keyword>
<evidence type="ECO:0000259" key="2">
    <source>
        <dbReference type="Pfam" id="PF04892"/>
    </source>
</evidence>
<keyword evidence="1" id="KW-0472">Membrane</keyword>
<dbReference type="InterPro" id="IPR006976">
    <property type="entry name" value="VanZ-like"/>
</dbReference>
<feature type="domain" description="VanZ-like" evidence="2">
    <location>
        <begin position="34"/>
        <end position="117"/>
    </location>
</feature>
<proteinExistence type="predicted"/>
<feature type="transmembrane region" description="Helical" evidence="1">
    <location>
        <begin position="5"/>
        <end position="22"/>
    </location>
</feature>
<dbReference type="NCBIfam" id="NF037970">
    <property type="entry name" value="vanZ_1"/>
    <property type="match status" value="1"/>
</dbReference>